<name>A0ABD1HT90_SALDI</name>
<dbReference type="InterPro" id="IPR016177">
    <property type="entry name" value="DNA-bd_dom_sf"/>
</dbReference>
<feature type="region of interest" description="Disordered" evidence="6">
    <location>
        <begin position="1"/>
        <end position="38"/>
    </location>
</feature>
<evidence type="ECO:0000256" key="4">
    <source>
        <dbReference type="ARBA" id="ARBA00023163"/>
    </source>
</evidence>
<dbReference type="AlphaFoldDB" id="A0ABD1HT90"/>
<evidence type="ECO:0000256" key="3">
    <source>
        <dbReference type="ARBA" id="ARBA00023125"/>
    </source>
</evidence>
<dbReference type="Pfam" id="PF01429">
    <property type="entry name" value="MBD"/>
    <property type="match status" value="1"/>
</dbReference>
<protein>
    <submittedName>
        <fullName evidence="8">Methyl-CpG-binding domain protein 5</fullName>
    </submittedName>
</protein>
<reference evidence="8 9" key="1">
    <citation type="submission" date="2024-06" db="EMBL/GenBank/DDBJ databases">
        <title>A chromosome level genome sequence of Diviner's sage (Salvia divinorum).</title>
        <authorList>
            <person name="Ford S.A."/>
            <person name="Ro D.-K."/>
            <person name="Ness R.W."/>
            <person name="Phillips M.A."/>
        </authorList>
    </citation>
    <scope>NUCLEOTIDE SEQUENCE [LARGE SCALE GENOMIC DNA]</scope>
    <source>
        <strain evidence="8">SAF-2024a</strain>
        <tissue evidence="8">Leaf</tissue>
    </source>
</reference>
<keyword evidence="4" id="KW-0804">Transcription</keyword>
<dbReference type="PANTHER" id="PTHR12396:SF46">
    <property type="entry name" value="METHYL-CPG-BINDING DOMAIN-CONTAINING PROTEIN 6"/>
    <property type="match status" value="1"/>
</dbReference>
<dbReference type="Proteomes" id="UP001567538">
    <property type="component" value="Unassembled WGS sequence"/>
</dbReference>
<evidence type="ECO:0000256" key="6">
    <source>
        <dbReference type="SAM" id="MobiDB-lite"/>
    </source>
</evidence>
<dbReference type="InterPro" id="IPR001739">
    <property type="entry name" value="Methyl_CpG_DNA-bd"/>
</dbReference>
<dbReference type="PANTHER" id="PTHR12396">
    <property type="entry name" value="METHYL-CPG BINDING PROTEIN, MBD"/>
    <property type="match status" value="1"/>
</dbReference>
<feature type="region of interest" description="Disordered" evidence="6">
    <location>
        <begin position="142"/>
        <end position="213"/>
    </location>
</feature>
<organism evidence="8 9">
    <name type="scientific">Salvia divinorum</name>
    <name type="common">Maria pastora</name>
    <name type="synonym">Diviner's sage</name>
    <dbReference type="NCBI Taxonomy" id="28513"/>
    <lineage>
        <taxon>Eukaryota</taxon>
        <taxon>Viridiplantae</taxon>
        <taxon>Streptophyta</taxon>
        <taxon>Embryophyta</taxon>
        <taxon>Tracheophyta</taxon>
        <taxon>Spermatophyta</taxon>
        <taxon>Magnoliopsida</taxon>
        <taxon>eudicotyledons</taxon>
        <taxon>Gunneridae</taxon>
        <taxon>Pentapetalae</taxon>
        <taxon>asterids</taxon>
        <taxon>lamiids</taxon>
        <taxon>Lamiales</taxon>
        <taxon>Lamiaceae</taxon>
        <taxon>Nepetoideae</taxon>
        <taxon>Mentheae</taxon>
        <taxon>Salviinae</taxon>
        <taxon>Salvia</taxon>
        <taxon>Salvia subgen. Calosphace</taxon>
    </lineage>
</organism>
<comment type="subcellular location">
    <subcellularLocation>
        <location evidence="1">Nucleus</location>
    </subcellularLocation>
</comment>
<evidence type="ECO:0000256" key="5">
    <source>
        <dbReference type="ARBA" id="ARBA00023242"/>
    </source>
</evidence>
<dbReference type="SUPFAM" id="SSF54171">
    <property type="entry name" value="DNA-binding domain"/>
    <property type="match status" value="1"/>
</dbReference>
<proteinExistence type="predicted"/>
<feature type="domain" description="MBD" evidence="7">
    <location>
        <begin position="89"/>
        <end position="162"/>
    </location>
</feature>
<dbReference type="EMBL" id="JBEAFC010000004">
    <property type="protein sequence ID" value="KAL1558251.1"/>
    <property type="molecule type" value="Genomic_DNA"/>
</dbReference>
<dbReference type="GO" id="GO:0003677">
    <property type="term" value="F:DNA binding"/>
    <property type="evidence" value="ECO:0007669"/>
    <property type="project" value="UniProtKB-KW"/>
</dbReference>
<keyword evidence="2" id="KW-0805">Transcription regulation</keyword>
<evidence type="ECO:0000256" key="1">
    <source>
        <dbReference type="ARBA" id="ARBA00004123"/>
    </source>
</evidence>
<feature type="compositionally biased region" description="Pro residues" evidence="6">
    <location>
        <begin position="1"/>
        <end position="22"/>
    </location>
</feature>
<accession>A0ABD1HT90</accession>
<evidence type="ECO:0000313" key="9">
    <source>
        <dbReference type="Proteomes" id="UP001567538"/>
    </source>
</evidence>
<feature type="compositionally biased region" description="Basic residues" evidence="6">
    <location>
        <begin position="177"/>
        <end position="187"/>
    </location>
</feature>
<dbReference type="Gene3D" id="3.30.890.10">
    <property type="entry name" value="Methyl-cpg-binding Protein 2, Chain A"/>
    <property type="match status" value="1"/>
</dbReference>
<keyword evidence="9" id="KW-1185">Reference proteome</keyword>
<evidence type="ECO:0000259" key="7">
    <source>
        <dbReference type="PROSITE" id="PS50982"/>
    </source>
</evidence>
<keyword evidence="3" id="KW-0238">DNA-binding</keyword>
<gene>
    <name evidence="8" type="primary">MBD5</name>
    <name evidence="8" type="ORF">AAHA92_08740</name>
</gene>
<dbReference type="GO" id="GO:0005634">
    <property type="term" value="C:nucleus"/>
    <property type="evidence" value="ECO:0007669"/>
    <property type="project" value="UniProtKB-SubCell"/>
</dbReference>
<evidence type="ECO:0000313" key="8">
    <source>
        <dbReference type="EMBL" id="KAL1558251.1"/>
    </source>
</evidence>
<feature type="region of interest" description="Disordered" evidence="6">
    <location>
        <begin position="69"/>
        <end position="101"/>
    </location>
</feature>
<dbReference type="PROSITE" id="PS50982">
    <property type="entry name" value="MBD"/>
    <property type="match status" value="1"/>
</dbReference>
<sequence length="213" mass="23358">MSEPHLPPNPLPQPHDPEPSPADPLLDTGAYIDDPCRNNTATAAAAELPQPLPEFAPGVVIAAEPISMYVPEEAAPEQPKPRTARRRDPEEMSKRPSWLPEDWKIELKRRNSGATVGLYDRYYCEPTGQYRFRSKVEVLRFLETGSTPTKRKATSESETTTTTAAAAAPLKSPASQTKKKPAAKRKKTEAPVANNEQPPPVLNGGQEDKAQQT</sequence>
<comment type="caution">
    <text evidence="8">The sequence shown here is derived from an EMBL/GenBank/DDBJ whole genome shotgun (WGS) entry which is preliminary data.</text>
</comment>
<evidence type="ECO:0000256" key="2">
    <source>
        <dbReference type="ARBA" id="ARBA00023015"/>
    </source>
</evidence>
<feature type="compositionally biased region" description="Low complexity" evidence="6">
    <location>
        <begin position="156"/>
        <end position="168"/>
    </location>
</feature>
<keyword evidence="5" id="KW-0539">Nucleus</keyword>